<accession>A0A2M7RIS0</accession>
<dbReference type="InterPro" id="IPR013324">
    <property type="entry name" value="RNA_pol_sigma_r3/r4-like"/>
</dbReference>
<dbReference type="PRINTS" id="PR00046">
    <property type="entry name" value="SIGMA70FCT"/>
</dbReference>
<dbReference type="Gene3D" id="1.10.10.10">
    <property type="entry name" value="Winged helix-like DNA-binding domain superfamily/Winged helix DNA-binding domain"/>
    <property type="match status" value="1"/>
</dbReference>
<dbReference type="InterPro" id="IPR007630">
    <property type="entry name" value="RNA_pol_sigma70_r4"/>
</dbReference>
<dbReference type="InterPro" id="IPR000943">
    <property type="entry name" value="RNA_pol_sigma70"/>
</dbReference>
<comment type="caution">
    <text evidence="2">The sequence shown here is derived from an EMBL/GenBank/DDBJ whole genome shotgun (WGS) entry which is preliminary data.</text>
</comment>
<evidence type="ECO:0000313" key="3">
    <source>
        <dbReference type="Proteomes" id="UP000230779"/>
    </source>
</evidence>
<evidence type="ECO:0000259" key="1">
    <source>
        <dbReference type="Pfam" id="PF04545"/>
    </source>
</evidence>
<dbReference type="GO" id="GO:0006352">
    <property type="term" value="P:DNA-templated transcription initiation"/>
    <property type="evidence" value="ECO:0007669"/>
    <property type="project" value="InterPro"/>
</dbReference>
<name>A0A2M7RIS0_9BACT</name>
<evidence type="ECO:0000313" key="2">
    <source>
        <dbReference type="EMBL" id="PIY96266.1"/>
    </source>
</evidence>
<dbReference type="InterPro" id="IPR036388">
    <property type="entry name" value="WH-like_DNA-bd_sf"/>
</dbReference>
<organism evidence="2 3">
    <name type="scientific">Candidatus Kerfeldbacteria bacterium CG_4_10_14_0_8_um_filter_42_10</name>
    <dbReference type="NCBI Taxonomy" id="2014248"/>
    <lineage>
        <taxon>Bacteria</taxon>
        <taxon>Candidatus Kerfeldiibacteriota</taxon>
    </lineage>
</organism>
<dbReference type="Proteomes" id="UP000230779">
    <property type="component" value="Unassembled WGS sequence"/>
</dbReference>
<reference evidence="2 3" key="1">
    <citation type="submission" date="2017-09" db="EMBL/GenBank/DDBJ databases">
        <title>Depth-based differentiation of microbial function through sediment-hosted aquifers and enrichment of novel symbionts in the deep terrestrial subsurface.</title>
        <authorList>
            <person name="Probst A.J."/>
            <person name="Ladd B."/>
            <person name="Jarett J.K."/>
            <person name="Geller-Mcgrath D.E."/>
            <person name="Sieber C.M."/>
            <person name="Emerson J.B."/>
            <person name="Anantharaman K."/>
            <person name="Thomas B.C."/>
            <person name="Malmstrom R."/>
            <person name="Stieglmeier M."/>
            <person name="Klingl A."/>
            <person name="Woyke T."/>
            <person name="Ryan C.M."/>
            <person name="Banfield J.F."/>
        </authorList>
    </citation>
    <scope>NUCLEOTIDE SEQUENCE [LARGE SCALE GENOMIC DNA]</scope>
    <source>
        <strain evidence="2">CG_4_10_14_0_8_um_filter_42_10</strain>
    </source>
</reference>
<dbReference type="SUPFAM" id="SSF88659">
    <property type="entry name" value="Sigma3 and sigma4 domains of RNA polymerase sigma factors"/>
    <property type="match status" value="1"/>
</dbReference>
<dbReference type="PANTHER" id="PTHR30603">
    <property type="entry name" value="RNA POLYMERASE SIGMA FACTOR RPO"/>
    <property type="match status" value="1"/>
</dbReference>
<dbReference type="Pfam" id="PF04545">
    <property type="entry name" value="Sigma70_r4"/>
    <property type="match status" value="1"/>
</dbReference>
<dbReference type="AlphaFoldDB" id="A0A2M7RIS0"/>
<gene>
    <name evidence="2" type="ORF">COY66_04475</name>
</gene>
<feature type="domain" description="RNA polymerase sigma-70 region 4" evidence="1">
    <location>
        <begin position="205"/>
        <end position="258"/>
    </location>
</feature>
<dbReference type="InterPro" id="IPR050239">
    <property type="entry name" value="Sigma-70_RNA_pol_init_factors"/>
</dbReference>
<protein>
    <recommendedName>
        <fullName evidence="1">RNA polymerase sigma-70 region 4 domain-containing protein</fullName>
    </recommendedName>
</protein>
<dbReference type="GO" id="GO:0003700">
    <property type="term" value="F:DNA-binding transcription factor activity"/>
    <property type="evidence" value="ECO:0007669"/>
    <property type="project" value="InterPro"/>
</dbReference>
<dbReference type="PANTHER" id="PTHR30603:SF47">
    <property type="entry name" value="RNA POLYMERASE SIGMA FACTOR SIGD, CHLOROPLASTIC"/>
    <property type="match status" value="1"/>
</dbReference>
<dbReference type="EMBL" id="PFMD01000052">
    <property type="protein sequence ID" value="PIY96266.1"/>
    <property type="molecule type" value="Genomic_DNA"/>
</dbReference>
<proteinExistence type="predicted"/>
<dbReference type="NCBIfam" id="TIGR02937">
    <property type="entry name" value="sigma70-ECF"/>
    <property type="match status" value="1"/>
</dbReference>
<dbReference type="InterPro" id="IPR014284">
    <property type="entry name" value="RNA_pol_sigma-70_dom"/>
</dbReference>
<sequence>MKRATPVELANFRKELAELLEETQVDNRVLGLLLEQTSDSQPTRADENALLAAYRSRCNRLAMINLIKSQGALILKVVLCHRLEAEEVGISVTDLIKEAMIAMREKIRSGVTLRAEENLASVLEDPVKTAILKTIEQADKISKALPLKDGSGPTLFLAEFLEEDEFTPAEANQIGTPVVIASVDGEKSQDKVFRTDDLRAEINCALATLTPQQASVIRLSYGLNGGKPMSTNKIAEKLRLSPRRIREIRQEAIGRLRHVSRSRKLRAYLG</sequence>